<dbReference type="InterPro" id="IPR015421">
    <property type="entry name" value="PyrdxlP-dep_Trfase_major"/>
</dbReference>
<keyword evidence="8" id="KW-1185">Reference proteome</keyword>
<reference evidence="7" key="1">
    <citation type="submission" date="2022-05" db="EMBL/GenBank/DDBJ databases">
        <title>An RpoN-dependent PEP-CTERM gene is involved in floc formation of an Aquincola tertiaricarbonis strain.</title>
        <authorList>
            <person name="Qiu D."/>
            <person name="Xia M."/>
        </authorList>
    </citation>
    <scope>NUCLEOTIDE SEQUENCE</scope>
    <source>
        <strain evidence="7">RN12</strain>
    </source>
</reference>
<dbReference type="InterPro" id="IPR015424">
    <property type="entry name" value="PyrdxlP-dep_Trfase"/>
</dbReference>
<evidence type="ECO:0000313" key="7">
    <source>
        <dbReference type="EMBL" id="URI07327.1"/>
    </source>
</evidence>
<dbReference type="Gene3D" id="3.40.640.10">
    <property type="entry name" value="Type I PLP-dependent aspartate aminotransferase-like (Major domain)"/>
    <property type="match status" value="1"/>
</dbReference>
<evidence type="ECO:0000256" key="2">
    <source>
        <dbReference type="ARBA" id="ARBA00008954"/>
    </source>
</evidence>
<dbReference type="EC" id="2.6.1.19" evidence="7"/>
<dbReference type="PANTHER" id="PTHR11986:SF58">
    <property type="entry name" value="LEUCINE_METHIONINE RACEMASE"/>
    <property type="match status" value="1"/>
</dbReference>
<comment type="similarity">
    <text evidence="2 6">Belongs to the class-III pyridoxal-phosphate-dependent aminotransferase family.</text>
</comment>
<dbReference type="EMBL" id="CP097635">
    <property type="protein sequence ID" value="URI07327.1"/>
    <property type="molecule type" value="Genomic_DNA"/>
</dbReference>
<dbReference type="Gene3D" id="3.90.1150.10">
    <property type="entry name" value="Aspartate Aminotransferase, domain 1"/>
    <property type="match status" value="1"/>
</dbReference>
<name>A0ABY4S2A0_AQUTE</name>
<evidence type="ECO:0000256" key="6">
    <source>
        <dbReference type="RuleBase" id="RU003560"/>
    </source>
</evidence>
<dbReference type="Pfam" id="PF00202">
    <property type="entry name" value="Aminotran_3"/>
    <property type="match status" value="1"/>
</dbReference>
<keyword evidence="5 6" id="KW-0663">Pyridoxal phosphate</keyword>
<keyword evidence="3 7" id="KW-0032">Aminotransferase</keyword>
<dbReference type="GO" id="GO:0034386">
    <property type="term" value="F:4-aminobutyrate:2-oxoglutarate transaminase activity"/>
    <property type="evidence" value="ECO:0007669"/>
    <property type="project" value="UniProtKB-EC"/>
</dbReference>
<accession>A0ABY4S2A0</accession>
<comment type="cofactor">
    <cofactor evidence="1">
        <name>pyridoxal 5'-phosphate</name>
        <dbReference type="ChEBI" id="CHEBI:597326"/>
    </cofactor>
</comment>
<dbReference type="PROSITE" id="PS00600">
    <property type="entry name" value="AA_TRANSFER_CLASS_3"/>
    <property type="match status" value="1"/>
</dbReference>
<dbReference type="InterPro" id="IPR050103">
    <property type="entry name" value="Class-III_PLP-dep_AT"/>
</dbReference>
<evidence type="ECO:0000256" key="3">
    <source>
        <dbReference type="ARBA" id="ARBA00022576"/>
    </source>
</evidence>
<dbReference type="Proteomes" id="UP001056201">
    <property type="component" value="Chromosome 1"/>
</dbReference>
<dbReference type="NCBIfam" id="TIGR00700">
    <property type="entry name" value="GABAtrnsam"/>
    <property type="match status" value="1"/>
</dbReference>
<dbReference type="CDD" id="cd00610">
    <property type="entry name" value="OAT_like"/>
    <property type="match status" value="1"/>
</dbReference>
<gene>
    <name evidence="7" type="primary">gabT</name>
    <name evidence="7" type="ORF">MW290_01485</name>
</gene>
<evidence type="ECO:0000256" key="5">
    <source>
        <dbReference type="ARBA" id="ARBA00022898"/>
    </source>
</evidence>
<dbReference type="RefSeq" id="WP_250195593.1">
    <property type="nucleotide sequence ID" value="NZ_CP097635.1"/>
</dbReference>
<dbReference type="PANTHER" id="PTHR11986">
    <property type="entry name" value="AMINOTRANSFERASE CLASS III"/>
    <property type="match status" value="1"/>
</dbReference>
<protein>
    <submittedName>
        <fullName evidence="7">4-aminobutyrate--2-oxoglutarate transaminase</fullName>
        <ecNumber evidence="7">2.6.1.19</ecNumber>
    </submittedName>
</protein>
<dbReference type="InterPro" id="IPR049704">
    <property type="entry name" value="Aminotrans_3_PPA_site"/>
</dbReference>
<dbReference type="PIRSF" id="PIRSF000521">
    <property type="entry name" value="Transaminase_4ab_Lys_Orn"/>
    <property type="match status" value="1"/>
</dbReference>
<organism evidence="7 8">
    <name type="scientific">Aquincola tertiaricarbonis</name>
    <dbReference type="NCBI Taxonomy" id="391953"/>
    <lineage>
        <taxon>Bacteria</taxon>
        <taxon>Pseudomonadati</taxon>
        <taxon>Pseudomonadota</taxon>
        <taxon>Betaproteobacteria</taxon>
        <taxon>Burkholderiales</taxon>
        <taxon>Sphaerotilaceae</taxon>
        <taxon>Aquincola</taxon>
    </lineage>
</organism>
<proteinExistence type="inferred from homology"/>
<dbReference type="InterPro" id="IPR015422">
    <property type="entry name" value="PyrdxlP-dep_Trfase_small"/>
</dbReference>
<sequence length="436" mass="45313">MTAVSTAADLQAGNAAWVARRQASVARAIGFAHPLFASRAENAHLWDVEGRRYIDFIAGIAVCNTGHNHPRIVQAVAAQLGRFCHTSFQVVGYDSYVELAERLCAAAPGPGAKKAFFMSTGAEAVENAVKVARYATGRSAVVAFEGAFHGRTLLGMALTGKVAPYKAGFGPMLPDVFHVPYPSVAHGISMDDALYALQRLFKFQVDPQRVAALIVEPVQGEGGYIPAPEGFLAALRRVCDAHGILLIADEIQTGIGRTGRLFAVEHAGVAPDLICLAKGLGGGTPISGVVGRADVIDALPPGALGSTYAGSPLATAAALAVLDVIEQEGLLARATAIGRRMRSALQQLAERHRSISDVRGIGAMTGLELSVGGDIHQPATDLAAAVKTAAADRGLLVLTCGNSNNIIRLMPALTMEDATVDEGMDILADALRAAGA</sequence>
<dbReference type="SUPFAM" id="SSF53383">
    <property type="entry name" value="PLP-dependent transferases"/>
    <property type="match status" value="1"/>
</dbReference>
<dbReference type="InterPro" id="IPR005814">
    <property type="entry name" value="Aminotrans_3"/>
</dbReference>
<dbReference type="InterPro" id="IPR004632">
    <property type="entry name" value="4NH2But_aminotransferase_bac"/>
</dbReference>
<keyword evidence="4 7" id="KW-0808">Transferase</keyword>
<evidence type="ECO:0000256" key="1">
    <source>
        <dbReference type="ARBA" id="ARBA00001933"/>
    </source>
</evidence>
<evidence type="ECO:0000313" key="8">
    <source>
        <dbReference type="Proteomes" id="UP001056201"/>
    </source>
</evidence>
<evidence type="ECO:0000256" key="4">
    <source>
        <dbReference type="ARBA" id="ARBA00022679"/>
    </source>
</evidence>